<feature type="compositionally biased region" description="Polar residues" evidence="1">
    <location>
        <begin position="150"/>
        <end position="163"/>
    </location>
</feature>
<feature type="compositionally biased region" description="Polar residues" evidence="1">
    <location>
        <begin position="114"/>
        <end position="124"/>
    </location>
</feature>
<reference evidence="2" key="2">
    <citation type="submission" date="2020-05" db="UniProtKB">
        <authorList>
            <consortium name="EnsemblMetazoa"/>
        </authorList>
    </citation>
    <scope>IDENTIFICATION</scope>
    <source>
        <strain evidence="2">maculatus3</strain>
    </source>
</reference>
<protein>
    <submittedName>
        <fullName evidence="2">Uncharacterized protein</fullName>
    </submittedName>
</protein>
<name>A0A182SLC3_9DIPT</name>
<feature type="compositionally biased region" description="Low complexity" evidence="1">
    <location>
        <begin position="164"/>
        <end position="175"/>
    </location>
</feature>
<dbReference type="Proteomes" id="UP000075901">
    <property type="component" value="Unassembled WGS sequence"/>
</dbReference>
<feature type="region of interest" description="Disordered" evidence="1">
    <location>
        <begin position="74"/>
        <end position="98"/>
    </location>
</feature>
<evidence type="ECO:0000313" key="3">
    <source>
        <dbReference type="Proteomes" id="UP000075901"/>
    </source>
</evidence>
<feature type="region of interest" description="Disordered" evidence="1">
    <location>
        <begin position="114"/>
        <end position="133"/>
    </location>
</feature>
<organism evidence="2 3">
    <name type="scientific">Anopheles maculatus</name>
    <dbReference type="NCBI Taxonomy" id="74869"/>
    <lineage>
        <taxon>Eukaryota</taxon>
        <taxon>Metazoa</taxon>
        <taxon>Ecdysozoa</taxon>
        <taxon>Arthropoda</taxon>
        <taxon>Hexapoda</taxon>
        <taxon>Insecta</taxon>
        <taxon>Pterygota</taxon>
        <taxon>Neoptera</taxon>
        <taxon>Endopterygota</taxon>
        <taxon>Diptera</taxon>
        <taxon>Nematocera</taxon>
        <taxon>Culicoidea</taxon>
        <taxon>Culicidae</taxon>
        <taxon>Anophelinae</taxon>
        <taxon>Anopheles</taxon>
        <taxon>Anopheles maculatus group</taxon>
    </lineage>
</organism>
<dbReference type="AlphaFoldDB" id="A0A182SLC3"/>
<sequence>MKMSNELTENLEVLKGNIEKIAEETSKVVKRAQNVENPAANVEPIPRQHGPVRPASSALRSRSCECFGCQSTFDEQASSRPTTSPPYGHKQFQRTLFERNPRYAKTIRKIYQLGSSERPPSSTGADRAETAKKAAQKFLQSLQGAIQYSVNSKSDGSSAGQIASSDGTDFSFSTFNTHPTQSDFGEILSPGEIK</sequence>
<accession>A0A182SLC3</accession>
<proteinExistence type="predicted"/>
<evidence type="ECO:0000256" key="1">
    <source>
        <dbReference type="SAM" id="MobiDB-lite"/>
    </source>
</evidence>
<dbReference type="EnsemblMetazoa" id="AMAM009055-RA">
    <property type="protein sequence ID" value="AMAM009055-PA"/>
    <property type="gene ID" value="AMAM009055"/>
</dbReference>
<feature type="region of interest" description="Disordered" evidence="1">
    <location>
        <begin position="150"/>
        <end position="194"/>
    </location>
</feature>
<reference evidence="3" key="1">
    <citation type="submission" date="2013-09" db="EMBL/GenBank/DDBJ databases">
        <title>The Genome Sequence of Anopheles maculatus species B.</title>
        <authorList>
            <consortium name="The Broad Institute Genomics Platform"/>
            <person name="Neafsey D.E."/>
            <person name="Besansky N."/>
            <person name="Howell P."/>
            <person name="Walton C."/>
            <person name="Young S.K."/>
            <person name="Zeng Q."/>
            <person name="Gargeya S."/>
            <person name="Fitzgerald M."/>
            <person name="Haas B."/>
            <person name="Abouelleil A."/>
            <person name="Allen A.W."/>
            <person name="Alvarado L."/>
            <person name="Arachchi H.M."/>
            <person name="Berlin A.M."/>
            <person name="Chapman S.B."/>
            <person name="Gainer-Dewar J."/>
            <person name="Goldberg J."/>
            <person name="Griggs A."/>
            <person name="Gujja S."/>
            <person name="Hansen M."/>
            <person name="Howarth C."/>
            <person name="Imamovic A."/>
            <person name="Ireland A."/>
            <person name="Larimer J."/>
            <person name="McCowan C."/>
            <person name="Murphy C."/>
            <person name="Pearson M."/>
            <person name="Poon T.W."/>
            <person name="Priest M."/>
            <person name="Roberts A."/>
            <person name="Saif S."/>
            <person name="Shea T."/>
            <person name="Sisk P."/>
            <person name="Sykes S."/>
            <person name="Wortman J."/>
            <person name="Nusbaum C."/>
            <person name="Birren B."/>
        </authorList>
    </citation>
    <scope>NUCLEOTIDE SEQUENCE [LARGE SCALE GENOMIC DNA]</scope>
    <source>
        <strain evidence="3">maculatus3</strain>
    </source>
</reference>
<dbReference type="VEuPathDB" id="VectorBase:AMAM009055"/>
<evidence type="ECO:0000313" key="2">
    <source>
        <dbReference type="EnsemblMetazoa" id="AMAM009055-PA"/>
    </source>
</evidence>
<keyword evidence="3" id="KW-1185">Reference proteome</keyword>